<proteinExistence type="predicted"/>
<sequence>MSIFRMFFFLVDSELVLLTLSFISFAHRGLYTKAVTPVNTNEKTGTKSVNSTKLETESKSEVLVPTTSDFAELRRSKAFVDKTDFIHDWLLYQPDRLGIVAPPGSGKSSLLSMVRHFCNASTVVHNGRLIHQPYTGDLFEGTMIAILKDFYNLHRRKYTVINVEFAPLRRATDRSSFERLFCAAMRGMVDDYRFLTGVDGLNETERQNLRVHDNDCLRYFDSAVRQYGPRLVGVLQKYLKNDVIVLVDDIDAVLDVFATQDEAESFSDFAISTVGGFVSAFVASESQAPIASRLLAMSSFELGLILPGLLNHTVTSKEFDRTPRLGDYFGLTKPEIDELLAKYSLQDHSRMVTYLYDGHTIFKSPSVSNARAVLKYIQDHHRGISPTTETPNAILRDYEKMFSDEWVASAVTSCVFDGKFETKYIYHTRYNNILQLRQRVKKANQSKTNVELSNEDREIFMRLLFRLGLLQISEDLYSMMYHILAPTNNFNAAVLRDYLRQNTEKLLKVRAREIIAIMDALKNLAPTSASIEKLKDAIHSIVQMKDPKSDVNLRALVYALARRTADYYDENLVVDAGVVAYSTDEKNALKSKGTPVRYGKREVLLVQKERNLGVVIVSRYSDTDNASSLLNEVTNKTYTDVFYTIPVFSKYNLKERMMIAVIVSGKAVDVYGEAHGSNGAVVRRIHHTSSRL</sequence>
<dbReference type="PANTHER" id="PTHR34825">
    <property type="entry name" value="CONSERVED PROTEIN, WITH A WEAK D-GALACTARATE DEHYDRATASE/ALTRONATE HYDROLASE DOMAIN"/>
    <property type="match status" value="1"/>
</dbReference>
<dbReference type="InterPro" id="IPR018631">
    <property type="entry name" value="AAA-ATPase-like_dom"/>
</dbReference>
<gene>
    <name evidence="2" type="ORF">BEMITA_LOCUS4157</name>
</gene>
<organism evidence="2 3">
    <name type="scientific">Bemisia tabaci</name>
    <name type="common">Sweetpotato whitefly</name>
    <name type="synonym">Aleurodes tabaci</name>
    <dbReference type="NCBI Taxonomy" id="7038"/>
    <lineage>
        <taxon>Eukaryota</taxon>
        <taxon>Metazoa</taxon>
        <taxon>Ecdysozoa</taxon>
        <taxon>Arthropoda</taxon>
        <taxon>Hexapoda</taxon>
        <taxon>Insecta</taxon>
        <taxon>Pterygota</taxon>
        <taxon>Neoptera</taxon>
        <taxon>Paraneoptera</taxon>
        <taxon>Hemiptera</taxon>
        <taxon>Sternorrhyncha</taxon>
        <taxon>Aleyrodoidea</taxon>
        <taxon>Aleyrodidae</taxon>
        <taxon>Aleyrodinae</taxon>
        <taxon>Bemisia</taxon>
    </lineage>
</organism>
<dbReference type="SUPFAM" id="SSF52540">
    <property type="entry name" value="P-loop containing nucleoside triphosphate hydrolases"/>
    <property type="match status" value="1"/>
</dbReference>
<dbReference type="Proteomes" id="UP001152759">
    <property type="component" value="Chromosome 2"/>
</dbReference>
<dbReference type="Pfam" id="PF09820">
    <property type="entry name" value="AAA-ATPase_like"/>
    <property type="match status" value="1"/>
</dbReference>
<dbReference type="EMBL" id="OU963863">
    <property type="protein sequence ID" value="CAH0766104.1"/>
    <property type="molecule type" value="Genomic_DNA"/>
</dbReference>
<evidence type="ECO:0000259" key="1">
    <source>
        <dbReference type="SMART" id="SM00382"/>
    </source>
</evidence>
<protein>
    <recommendedName>
        <fullName evidence="1">AAA+ ATPase domain-containing protein</fullName>
    </recommendedName>
</protein>
<dbReference type="InterPro" id="IPR027417">
    <property type="entry name" value="P-loop_NTPase"/>
</dbReference>
<evidence type="ECO:0000313" key="3">
    <source>
        <dbReference type="Proteomes" id="UP001152759"/>
    </source>
</evidence>
<dbReference type="InterPro" id="IPR003593">
    <property type="entry name" value="AAA+_ATPase"/>
</dbReference>
<evidence type="ECO:0000313" key="2">
    <source>
        <dbReference type="EMBL" id="CAH0766104.1"/>
    </source>
</evidence>
<name>A0A9P0C8R7_BEMTA</name>
<dbReference type="SMART" id="SM00382">
    <property type="entry name" value="AAA"/>
    <property type="match status" value="1"/>
</dbReference>
<dbReference type="PANTHER" id="PTHR34825:SF1">
    <property type="entry name" value="AAA-ATPASE-LIKE DOMAIN-CONTAINING PROTEIN"/>
    <property type="match status" value="1"/>
</dbReference>
<reference evidence="2" key="1">
    <citation type="submission" date="2021-12" db="EMBL/GenBank/DDBJ databases">
        <authorList>
            <person name="King R."/>
        </authorList>
    </citation>
    <scope>NUCLEOTIDE SEQUENCE</scope>
</reference>
<keyword evidence="3" id="KW-1185">Reference proteome</keyword>
<dbReference type="AlphaFoldDB" id="A0A9P0C8R7"/>
<feature type="domain" description="AAA+ ATPase" evidence="1">
    <location>
        <begin position="93"/>
        <end position="308"/>
    </location>
</feature>
<accession>A0A9P0C8R7</accession>